<evidence type="ECO:0000256" key="6">
    <source>
        <dbReference type="ARBA" id="ARBA00022741"/>
    </source>
</evidence>
<protein>
    <recommendedName>
        <fullName evidence="3 13">Phosphomevalonate kinase</fullName>
        <ecNumber evidence="3 13">2.7.4.2</ecNumber>
    </recommendedName>
</protein>
<evidence type="ECO:0000256" key="7">
    <source>
        <dbReference type="ARBA" id="ARBA00022777"/>
    </source>
</evidence>
<feature type="domain" description="GHMP kinase N-terminal" evidence="14">
    <location>
        <begin position="162"/>
        <end position="232"/>
    </location>
</feature>
<evidence type="ECO:0000313" key="15">
    <source>
        <dbReference type="EMBL" id="KAL0955914.1"/>
    </source>
</evidence>
<dbReference type="EC" id="2.7.4.2" evidence="3 13"/>
<evidence type="ECO:0000313" key="16">
    <source>
        <dbReference type="Proteomes" id="UP001556367"/>
    </source>
</evidence>
<evidence type="ECO:0000256" key="12">
    <source>
        <dbReference type="ARBA" id="ARBA00029326"/>
    </source>
</evidence>
<dbReference type="Proteomes" id="UP001556367">
    <property type="component" value="Unassembled WGS sequence"/>
</dbReference>
<evidence type="ECO:0000256" key="5">
    <source>
        <dbReference type="ARBA" id="ARBA00022679"/>
    </source>
</evidence>
<keyword evidence="7 13" id="KW-0418">Kinase</keyword>
<name>A0ABR3JJX8_9AGAR</name>
<evidence type="ECO:0000256" key="4">
    <source>
        <dbReference type="ARBA" id="ARBA00022516"/>
    </source>
</evidence>
<evidence type="ECO:0000259" key="14">
    <source>
        <dbReference type="Pfam" id="PF00288"/>
    </source>
</evidence>
<keyword evidence="4 13" id="KW-0444">Lipid biosynthesis</keyword>
<evidence type="ECO:0000256" key="1">
    <source>
        <dbReference type="ARBA" id="ARBA00005017"/>
    </source>
</evidence>
<keyword evidence="10 13" id="KW-0443">Lipid metabolism</keyword>
<gene>
    <name evidence="15" type="ORF">HGRIS_002105</name>
</gene>
<dbReference type="InterPro" id="IPR014721">
    <property type="entry name" value="Ribsml_uS5_D2-typ_fold_subgr"/>
</dbReference>
<dbReference type="SUPFAM" id="SSF54211">
    <property type="entry name" value="Ribosomal protein S5 domain 2-like"/>
    <property type="match status" value="1"/>
</dbReference>
<evidence type="ECO:0000256" key="9">
    <source>
        <dbReference type="ARBA" id="ARBA00022955"/>
    </source>
</evidence>
<keyword evidence="6" id="KW-0547">Nucleotide-binding</keyword>
<comment type="catalytic activity">
    <reaction evidence="12">
        <text>(R)-5-phosphomevalonate + ATP = (R)-5-diphosphomevalonate + ADP</text>
        <dbReference type="Rhea" id="RHEA:16341"/>
        <dbReference type="ChEBI" id="CHEBI:30616"/>
        <dbReference type="ChEBI" id="CHEBI:57557"/>
        <dbReference type="ChEBI" id="CHEBI:58146"/>
        <dbReference type="ChEBI" id="CHEBI:456216"/>
        <dbReference type="EC" id="2.7.4.2"/>
    </reaction>
    <physiologicalReaction direction="left-to-right" evidence="12">
        <dbReference type="Rhea" id="RHEA:16342"/>
    </physiologicalReaction>
</comment>
<comment type="pathway">
    <text evidence="1 13">Isoprenoid biosynthesis; isopentenyl diphosphate biosynthesis via mevalonate pathway; isopentenyl diphosphate from (R)-mevalonate: step 2/3.</text>
</comment>
<keyword evidence="16" id="KW-1185">Reference proteome</keyword>
<dbReference type="EMBL" id="JASNQZ010000006">
    <property type="protein sequence ID" value="KAL0955914.1"/>
    <property type="molecule type" value="Genomic_DNA"/>
</dbReference>
<comment type="similarity">
    <text evidence="2 13">Belongs to the GHMP kinase family. Mevalonate kinase subfamily.</text>
</comment>
<evidence type="ECO:0000256" key="13">
    <source>
        <dbReference type="PIRNR" id="PIRNR017288"/>
    </source>
</evidence>
<reference evidence="16" key="1">
    <citation type="submission" date="2024-06" db="EMBL/GenBank/DDBJ databases">
        <title>Multi-omics analyses provide insights into the biosynthesis of the anticancer antibiotic pleurotin in Hohenbuehelia grisea.</title>
        <authorList>
            <person name="Weaver J.A."/>
            <person name="Alberti F."/>
        </authorList>
    </citation>
    <scope>NUCLEOTIDE SEQUENCE [LARGE SCALE GENOMIC DNA]</scope>
    <source>
        <strain evidence="16">T-177</strain>
    </source>
</reference>
<organism evidence="15 16">
    <name type="scientific">Hohenbuehelia grisea</name>
    <dbReference type="NCBI Taxonomy" id="104357"/>
    <lineage>
        <taxon>Eukaryota</taxon>
        <taxon>Fungi</taxon>
        <taxon>Dikarya</taxon>
        <taxon>Basidiomycota</taxon>
        <taxon>Agaricomycotina</taxon>
        <taxon>Agaricomycetes</taxon>
        <taxon>Agaricomycetidae</taxon>
        <taxon>Agaricales</taxon>
        <taxon>Pleurotineae</taxon>
        <taxon>Pleurotaceae</taxon>
        <taxon>Hohenbuehelia</taxon>
    </lineage>
</organism>
<sequence>MNSTVVSSPGKVLVAGGYLILDPAFSGVVVSTSSRFYTVVQPRTTAQPNTIQVRSPQFANATWNYSVSLDGERAVNALPENASQNKFVHLALKSAISLAAELKGVSAVSATLASGLDIGIVGDNDFYSQRAKLASLNLPRTLQSLSQIPPFCPTDGSLSNVHKTGLGSSAALITSLVSALLVHLEVIPKAAFAETEIPTEGRLLAHNLAQYVHCLAQGKVGSGFDVAAAVFGSHLYTRFSPAVLEALMNDDSASTTSLLPTVSPSNPGWDYRIEPFVLPPLVRIMLADVDAGSDTPSLVGKVLQWRKQDPDRARGLWTAIDQENQSLASNFAHLTKLHDKDPEVYGAAVKYLSTLQPVQWLANPWTPPEEVDITAAFFEAHRITQSIRTKMREMGELSGVPIEPTEQTDLLDACMSQAGVIGGGVPGAGGYDAVWLLLCDPVDCSPDQRPTERVERLWGEYSKLNVSPLSAIQSKERGTRIENLDEVPGLQAALST</sequence>
<dbReference type="PIRSF" id="PIRSF017288">
    <property type="entry name" value="PMK_GHMP_euk"/>
    <property type="match status" value="1"/>
</dbReference>
<evidence type="ECO:0000256" key="2">
    <source>
        <dbReference type="ARBA" id="ARBA00006495"/>
    </source>
</evidence>
<evidence type="ECO:0000256" key="8">
    <source>
        <dbReference type="ARBA" id="ARBA00022840"/>
    </source>
</evidence>
<keyword evidence="9 13" id="KW-0752">Steroid biosynthesis</keyword>
<accession>A0ABR3JJX8</accession>
<dbReference type="Pfam" id="PF00288">
    <property type="entry name" value="GHMP_kinases_N"/>
    <property type="match status" value="1"/>
</dbReference>
<evidence type="ECO:0000256" key="10">
    <source>
        <dbReference type="ARBA" id="ARBA00023098"/>
    </source>
</evidence>
<dbReference type="InterPro" id="IPR016005">
    <property type="entry name" value="Erg8"/>
</dbReference>
<evidence type="ECO:0000256" key="11">
    <source>
        <dbReference type="ARBA" id="ARBA00023221"/>
    </source>
</evidence>
<dbReference type="InterPro" id="IPR006204">
    <property type="entry name" value="GHMP_kinase_N_dom"/>
</dbReference>
<dbReference type="InterPro" id="IPR035102">
    <property type="entry name" value="Phosphomevalonate_kinase"/>
</dbReference>
<evidence type="ECO:0000256" key="3">
    <source>
        <dbReference type="ARBA" id="ARBA00012958"/>
    </source>
</evidence>
<keyword evidence="11 13" id="KW-0753">Steroid metabolism</keyword>
<comment type="caution">
    <text evidence="15">The sequence shown here is derived from an EMBL/GenBank/DDBJ whole genome shotgun (WGS) entry which is preliminary data.</text>
</comment>
<keyword evidence="5 13" id="KW-0808">Transferase</keyword>
<proteinExistence type="inferred from homology"/>
<dbReference type="PANTHER" id="PTHR31814">
    <property type="match status" value="1"/>
</dbReference>
<dbReference type="Gene3D" id="3.30.230.10">
    <property type="match status" value="1"/>
</dbReference>
<keyword evidence="8" id="KW-0067">ATP-binding</keyword>
<dbReference type="InterPro" id="IPR020568">
    <property type="entry name" value="Ribosomal_Su5_D2-typ_SF"/>
</dbReference>
<dbReference type="PANTHER" id="PTHR31814:SF2">
    <property type="entry name" value="PHOSPHOMEVALONATE KINASE"/>
    <property type="match status" value="1"/>
</dbReference>